<organism evidence="1 2">
    <name type="scientific">Penicillium brevicompactum</name>
    <dbReference type="NCBI Taxonomy" id="5074"/>
    <lineage>
        <taxon>Eukaryota</taxon>
        <taxon>Fungi</taxon>
        <taxon>Dikarya</taxon>
        <taxon>Ascomycota</taxon>
        <taxon>Pezizomycotina</taxon>
        <taxon>Eurotiomycetes</taxon>
        <taxon>Eurotiomycetidae</taxon>
        <taxon>Eurotiales</taxon>
        <taxon>Aspergillaceae</taxon>
        <taxon>Penicillium</taxon>
    </lineage>
</organism>
<name>A0A9W9UQK0_PENBR</name>
<accession>A0A9W9UQK0</accession>
<dbReference type="EMBL" id="JAPZBQ010000001">
    <property type="protein sequence ID" value="KAJ5352914.1"/>
    <property type="molecule type" value="Genomic_DNA"/>
</dbReference>
<reference evidence="1" key="2">
    <citation type="journal article" date="2023" name="IMA Fungus">
        <title>Comparative genomic study of the Penicillium genus elucidates a diverse pangenome and 15 lateral gene transfer events.</title>
        <authorList>
            <person name="Petersen C."/>
            <person name="Sorensen T."/>
            <person name="Nielsen M.R."/>
            <person name="Sondergaard T.E."/>
            <person name="Sorensen J.L."/>
            <person name="Fitzpatrick D.A."/>
            <person name="Frisvad J.C."/>
            <person name="Nielsen K.L."/>
        </authorList>
    </citation>
    <scope>NUCLEOTIDE SEQUENCE</scope>
    <source>
        <strain evidence="1">IBT 35673</strain>
    </source>
</reference>
<sequence>MLAADEARKIIEAYRSLPAMVNEYHESKTIVRNLIKADKDQSARSFCNKMFDMAKFPPGDRVYRKR</sequence>
<proteinExistence type="predicted"/>
<evidence type="ECO:0000313" key="2">
    <source>
        <dbReference type="Proteomes" id="UP001147695"/>
    </source>
</evidence>
<dbReference type="AlphaFoldDB" id="A0A9W9UQK0"/>
<evidence type="ECO:0000313" key="1">
    <source>
        <dbReference type="EMBL" id="KAJ5352914.1"/>
    </source>
</evidence>
<protein>
    <submittedName>
        <fullName evidence="1">Uncharacterized protein</fullName>
    </submittedName>
</protein>
<comment type="caution">
    <text evidence="1">The sequence shown here is derived from an EMBL/GenBank/DDBJ whole genome shotgun (WGS) entry which is preliminary data.</text>
</comment>
<dbReference type="Proteomes" id="UP001147695">
    <property type="component" value="Unassembled WGS sequence"/>
</dbReference>
<reference evidence="1" key="1">
    <citation type="submission" date="2022-12" db="EMBL/GenBank/DDBJ databases">
        <authorList>
            <person name="Petersen C."/>
        </authorList>
    </citation>
    <scope>NUCLEOTIDE SEQUENCE</scope>
    <source>
        <strain evidence="1">IBT 35673</strain>
    </source>
</reference>
<gene>
    <name evidence="1" type="ORF">N7452_001888</name>
</gene>